<evidence type="ECO:0000259" key="2">
    <source>
        <dbReference type="PROSITE" id="PS50137"/>
    </source>
</evidence>
<keyword evidence="3" id="KW-0418">Kinase</keyword>
<dbReference type="SMART" id="SM00358">
    <property type="entry name" value="DSRM"/>
    <property type="match status" value="1"/>
</dbReference>
<gene>
    <name evidence="3" type="primary">Eif2ak2</name>
    <name evidence="3" type="ORF">FQV24_0003329</name>
</gene>
<organism evidence="3 4">
    <name type="scientific">Spheniscus mendiculus</name>
    <name type="common">Galapagos penguin</name>
    <dbReference type="NCBI Taxonomy" id="156760"/>
    <lineage>
        <taxon>Eukaryota</taxon>
        <taxon>Metazoa</taxon>
        <taxon>Chordata</taxon>
        <taxon>Craniata</taxon>
        <taxon>Vertebrata</taxon>
        <taxon>Euteleostomi</taxon>
        <taxon>Archelosauria</taxon>
        <taxon>Archosauria</taxon>
        <taxon>Dinosauria</taxon>
        <taxon>Saurischia</taxon>
        <taxon>Theropoda</taxon>
        <taxon>Coelurosauria</taxon>
        <taxon>Aves</taxon>
        <taxon>Neognathae</taxon>
        <taxon>Neoaves</taxon>
        <taxon>Aequornithes</taxon>
        <taxon>Sphenisciformes</taxon>
        <taxon>Spheniscidae</taxon>
        <taxon>Spheniscus</taxon>
    </lineage>
</organism>
<feature type="domain" description="DRBM" evidence="2">
    <location>
        <begin position="25"/>
        <end position="92"/>
    </location>
</feature>
<dbReference type="InterPro" id="IPR014720">
    <property type="entry name" value="dsRBD_dom"/>
</dbReference>
<dbReference type="EMBL" id="VUKU01019982">
    <property type="protein sequence ID" value="KAF1416027.1"/>
    <property type="molecule type" value="Genomic_DNA"/>
</dbReference>
<keyword evidence="3" id="KW-0808">Transferase</keyword>
<dbReference type="Proteomes" id="UP000785099">
    <property type="component" value="Unassembled WGS sequence"/>
</dbReference>
<feature type="non-terminal residue" evidence="3">
    <location>
        <position position="95"/>
    </location>
</feature>
<keyword evidence="4" id="KW-1185">Reference proteome</keyword>
<protein>
    <submittedName>
        <fullName evidence="3">Interferon-induced, double-stranded RNA-activated protein kinase</fullName>
    </submittedName>
</protein>
<accession>A0A8J4MMF0</accession>
<dbReference type="Gene3D" id="3.30.160.20">
    <property type="match status" value="1"/>
</dbReference>
<dbReference type="GO" id="GO:0016301">
    <property type="term" value="F:kinase activity"/>
    <property type="evidence" value="ECO:0007669"/>
    <property type="project" value="UniProtKB-KW"/>
</dbReference>
<evidence type="ECO:0000256" key="1">
    <source>
        <dbReference type="PROSITE-ProRule" id="PRU00266"/>
    </source>
</evidence>
<dbReference type="SUPFAM" id="SSF54768">
    <property type="entry name" value="dsRNA-binding domain-like"/>
    <property type="match status" value="1"/>
</dbReference>
<feature type="non-terminal residue" evidence="3">
    <location>
        <position position="1"/>
    </location>
</feature>
<dbReference type="Pfam" id="PF00035">
    <property type="entry name" value="dsrm"/>
    <property type="match status" value="1"/>
</dbReference>
<evidence type="ECO:0000313" key="4">
    <source>
        <dbReference type="Proteomes" id="UP000785099"/>
    </source>
</evidence>
<reference evidence="3 4" key="1">
    <citation type="journal article" date="2019" name="Gigascience">
        <title>High-coverage genomes to elucidate the evolution of penguins.</title>
        <authorList>
            <person name="Pan H."/>
            <person name="Cole T.L."/>
            <person name="Bi X."/>
            <person name="Fang M."/>
            <person name="Zhou C."/>
            <person name="Yang Z."/>
            <person name="Ksepka D.T."/>
            <person name="Hart T."/>
            <person name="Bouzat J.L."/>
            <person name="Argilla L.S."/>
            <person name="Bertelsen M.F."/>
            <person name="Boersma P.D."/>
            <person name="Bost C.A."/>
            <person name="Cherel Y."/>
            <person name="Dann P."/>
            <person name="Fiddaman S.R."/>
            <person name="Howard P."/>
            <person name="Labuschagne K."/>
            <person name="Mattern T."/>
            <person name="Miller G."/>
            <person name="Parker P."/>
            <person name="Phillips R.A."/>
            <person name="Quillfeldt P."/>
            <person name="Ryan P.G."/>
            <person name="Taylor H."/>
            <person name="Thompson D.R."/>
            <person name="Young M.J."/>
            <person name="Ellegaard M.R."/>
            <person name="Gilbert M.T.P."/>
            <person name="Sinding M.S."/>
            <person name="Pacheco G."/>
            <person name="Shepherd L.D."/>
            <person name="Tennyson A.J.D."/>
            <person name="Grosser S."/>
            <person name="Kay E."/>
            <person name="Nupen L.J."/>
            <person name="Ellenberg U."/>
            <person name="Houston D.M."/>
            <person name="Reeve A.H."/>
            <person name="Johnson K."/>
            <person name="Masello J.F."/>
            <person name="Stracke T."/>
            <person name="McKinlay B."/>
            <person name="Borboroglu P.G."/>
            <person name="Zhang D.X."/>
            <person name="Zhang G."/>
        </authorList>
    </citation>
    <scope>NUCLEOTIDE SEQUENCE [LARGE SCALE GENOMIC DNA]</scope>
    <source>
        <strain evidence="3">GAPE 212</strain>
    </source>
</reference>
<sequence length="95" mass="10106">ESPSNMQAAELMTTPVTLSLVPASDYVSLLNMYSQRTLQRVDYPAKRTGDAHAPMFSCSCTISGFVYGIGTGASLATAKQAAAKQAFEKLKQRGA</sequence>
<dbReference type="GO" id="GO:0003723">
    <property type="term" value="F:RNA binding"/>
    <property type="evidence" value="ECO:0007669"/>
    <property type="project" value="UniProtKB-UniRule"/>
</dbReference>
<keyword evidence="1" id="KW-0694">RNA-binding</keyword>
<proteinExistence type="predicted"/>
<dbReference type="AlphaFoldDB" id="A0A8J4MMF0"/>
<name>A0A8J4MMF0_SPHME</name>
<dbReference type="PROSITE" id="PS50137">
    <property type="entry name" value="DS_RBD"/>
    <property type="match status" value="1"/>
</dbReference>
<evidence type="ECO:0000313" key="3">
    <source>
        <dbReference type="EMBL" id="KAF1416027.1"/>
    </source>
</evidence>
<comment type="caution">
    <text evidence="3">The sequence shown here is derived from an EMBL/GenBank/DDBJ whole genome shotgun (WGS) entry which is preliminary data.</text>
</comment>